<dbReference type="EMBL" id="GG666541">
    <property type="protein sequence ID" value="EEN57520.1"/>
    <property type="molecule type" value="Genomic_DNA"/>
</dbReference>
<sequence length="453" mass="50132">MVLNDFQRGRLPYFVKPPGADLDIQKPSKPTENSSQPLIKFVPAAGETEDSTCATTSEPEASTETEQEAVPTSPQGEAGSLTNKEKRLQMKIARQEKLERRQPRVAQDLSKIIVGLDFSGDDVQPLEPQSPGVVSTMSGYSADQSYVSEDDLGKDDGDEEEEEEEDLQPGEEDIQSDVSSESDDTGVSNQEENTNREEVQKRERSSQLADSEKKKDEFEAGDSEPRDPCKRQKNKPLSTTSSQAKKGNVKDKESLDSQYVLKNPVSKKVRKAMKRKLTQMSTSGKWVASTVSEASASTPVASTSSWNVQSTPGPVESGSMESDKSGLVSSPTGKMSPSETELLQASDDYAVKVNPHVFCVEATPSPSKKSKMTENFGDLEHEQSEKKKNLTAKQRRSLERAQKTKKVGTHYYQEVNVKNKNRNKKRDIGRNTPSKSVKKGRNETVKQEKYNLQ</sequence>
<reference evidence="2" key="1">
    <citation type="journal article" date="2008" name="Nature">
        <title>The amphioxus genome and the evolution of the chordate karyotype.</title>
        <authorList>
            <consortium name="US DOE Joint Genome Institute (JGI-PGF)"/>
            <person name="Putnam N.H."/>
            <person name="Butts T."/>
            <person name="Ferrier D.E.K."/>
            <person name="Furlong R.F."/>
            <person name="Hellsten U."/>
            <person name="Kawashima T."/>
            <person name="Robinson-Rechavi M."/>
            <person name="Shoguchi E."/>
            <person name="Terry A."/>
            <person name="Yu J.-K."/>
            <person name="Benito-Gutierrez E.L."/>
            <person name="Dubchak I."/>
            <person name="Garcia-Fernandez J."/>
            <person name="Gibson-Brown J.J."/>
            <person name="Grigoriev I.V."/>
            <person name="Horton A.C."/>
            <person name="de Jong P.J."/>
            <person name="Jurka J."/>
            <person name="Kapitonov V.V."/>
            <person name="Kohara Y."/>
            <person name="Kuroki Y."/>
            <person name="Lindquist E."/>
            <person name="Lucas S."/>
            <person name="Osoegawa K."/>
            <person name="Pennacchio L.A."/>
            <person name="Salamov A.A."/>
            <person name="Satou Y."/>
            <person name="Sauka-Spengler T."/>
            <person name="Schmutz J."/>
            <person name="Shin-I T."/>
            <person name="Toyoda A."/>
            <person name="Bronner-Fraser M."/>
            <person name="Fujiyama A."/>
            <person name="Holland L.Z."/>
            <person name="Holland P.W.H."/>
            <person name="Satoh N."/>
            <person name="Rokhsar D.S."/>
        </authorList>
    </citation>
    <scope>NUCLEOTIDE SEQUENCE [LARGE SCALE GENOMIC DNA]</scope>
    <source>
        <strain evidence="2">S238N-H82</strain>
        <tissue evidence="2">Testes</tissue>
    </source>
</reference>
<gene>
    <name evidence="2" type="ORF">BRAFLDRAFT_105985</name>
</gene>
<dbReference type="STRING" id="7739.C3YQC2"/>
<organism>
    <name type="scientific">Branchiostoma floridae</name>
    <name type="common">Florida lancelet</name>
    <name type="synonym">Amphioxus</name>
    <dbReference type="NCBI Taxonomy" id="7739"/>
    <lineage>
        <taxon>Eukaryota</taxon>
        <taxon>Metazoa</taxon>
        <taxon>Chordata</taxon>
        <taxon>Cephalochordata</taxon>
        <taxon>Leptocardii</taxon>
        <taxon>Amphioxiformes</taxon>
        <taxon>Branchiostomatidae</taxon>
        <taxon>Branchiostoma</taxon>
    </lineage>
</organism>
<proteinExistence type="predicted"/>
<feature type="compositionally biased region" description="Low complexity" evidence="1">
    <location>
        <begin position="287"/>
        <end position="305"/>
    </location>
</feature>
<feature type="compositionally biased region" description="Polar residues" evidence="1">
    <location>
        <begin position="327"/>
        <end position="340"/>
    </location>
</feature>
<feature type="region of interest" description="Disordered" evidence="1">
    <location>
        <begin position="361"/>
        <end position="453"/>
    </location>
</feature>
<feature type="region of interest" description="Disordered" evidence="1">
    <location>
        <begin position="1"/>
        <end position="87"/>
    </location>
</feature>
<feature type="region of interest" description="Disordered" evidence="1">
    <location>
        <begin position="117"/>
        <end position="340"/>
    </location>
</feature>
<accession>C3YQC2</accession>
<feature type="compositionally biased region" description="Acidic residues" evidence="1">
    <location>
        <begin position="148"/>
        <end position="184"/>
    </location>
</feature>
<feature type="compositionally biased region" description="Polar residues" evidence="1">
    <location>
        <begin position="235"/>
        <end position="245"/>
    </location>
</feature>
<dbReference type="InParanoid" id="C3YQC2"/>
<feature type="compositionally biased region" description="Low complexity" evidence="1">
    <location>
        <begin position="51"/>
        <end position="60"/>
    </location>
</feature>
<feature type="compositionally biased region" description="Basic residues" evidence="1">
    <location>
        <begin position="265"/>
        <end position="277"/>
    </location>
</feature>
<dbReference type="eggNOG" id="KOG2423">
    <property type="taxonomic scope" value="Eukaryota"/>
</dbReference>
<dbReference type="AlphaFoldDB" id="C3YQC2"/>
<feature type="compositionally biased region" description="Basic and acidic residues" evidence="1">
    <location>
        <begin position="440"/>
        <end position="453"/>
    </location>
</feature>
<feature type="compositionally biased region" description="Polar residues" evidence="1">
    <location>
        <begin position="28"/>
        <end position="37"/>
    </location>
</feature>
<protein>
    <submittedName>
        <fullName evidence="2">Uncharacterized protein</fullName>
    </submittedName>
</protein>
<feature type="compositionally biased region" description="Basic and acidic residues" evidence="1">
    <location>
        <begin position="193"/>
        <end position="230"/>
    </location>
</feature>
<name>C3YQC2_BRAFL</name>
<feature type="compositionally biased region" description="Polar residues" evidence="1">
    <location>
        <begin position="132"/>
        <end position="147"/>
    </location>
</feature>
<evidence type="ECO:0000313" key="2">
    <source>
        <dbReference type="EMBL" id="EEN57520.1"/>
    </source>
</evidence>
<evidence type="ECO:0000256" key="1">
    <source>
        <dbReference type="SAM" id="MobiDB-lite"/>
    </source>
</evidence>
<feature type="compositionally biased region" description="Basic and acidic residues" evidence="1">
    <location>
        <begin position="378"/>
        <end position="388"/>
    </location>
</feature>